<sequence length="75" mass="8655">MTKFESGLGNDNEVSDELYLVRMRYWRDTELARTDWTQVADAPVDQVAWATYRQALRDLPASNSDPRKIELPIAP</sequence>
<dbReference type="Gene3D" id="6.10.140.1310">
    <property type="match status" value="1"/>
</dbReference>
<dbReference type="Pfam" id="PF16778">
    <property type="entry name" value="Phage_tail_APC"/>
    <property type="match status" value="1"/>
</dbReference>
<evidence type="ECO:0000313" key="2">
    <source>
        <dbReference type="EMBL" id="CAB5222185.1"/>
    </source>
</evidence>
<feature type="domain" description="Phage tail assembly chaperone-like" evidence="1">
    <location>
        <begin position="22"/>
        <end position="75"/>
    </location>
</feature>
<dbReference type="InterPro" id="IPR031893">
    <property type="entry name" value="Phage_tail_APC"/>
</dbReference>
<accession>A0A6J7WZ52</accession>
<organism evidence="2">
    <name type="scientific">uncultured Caudovirales phage</name>
    <dbReference type="NCBI Taxonomy" id="2100421"/>
    <lineage>
        <taxon>Viruses</taxon>
        <taxon>Duplodnaviria</taxon>
        <taxon>Heunggongvirae</taxon>
        <taxon>Uroviricota</taxon>
        <taxon>Caudoviricetes</taxon>
        <taxon>Peduoviridae</taxon>
        <taxon>Maltschvirus</taxon>
        <taxon>Maltschvirus maltsch</taxon>
    </lineage>
</organism>
<gene>
    <name evidence="2" type="ORF">UFOVP362_14</name>
</gene>
<proteinExistence type="predicted"/>
<protein>
    <submittedName>
        <fullName evidence="2">Phage tail assembly chaperone protein</fullName>
    </submittedName>
</protein>
<dbReference type="EMBL" id="LR798299">
    <property type="protein sequence ID" value="CAB5222185.1"/>
    <property type="molecule type" value="Genomic_DNA"/>
</dbReference>
<evidence type="ECO:0000259" key="1">
    <source>
        <dbReference type="Pfam" id="PF16778"/>
    </source>
</evidence>
<name>A0A6J7WZ52_9CAUD</name>
<reference evidence="2" key="1">
    <citation type="submission" date="2020-05" db="EMBL/GenBank/DDBJ databases">
        <authorList>
            <person name="Chiriac C."/>
            <person name="Salcher M."/>
            <person name="Ghai R."/>
            <person name="Kavagutti S V."/>
        </authorList>
    </citation>
    <scope>NUCLEOTIDE SEQUENCE</scope>
</reference>